<dbReference type="SUPFAM" id="SSF46785">
    <property type="entry name" value="Winged helix' DNA-binding domain"/>
    <property type="match status" value="1"/>
</dbReference>
<dbReference type="Pfam" id="PF00583">
    <property type="entry name" value="Acetyltransf_1"/>
    <property type="match status" value="1"/>
</dbReference>
<keyword evidence="8" id="KW-1185">Reference proteome</keyword>
<dbReference type="AlphaFoldDB" id="A0A7H8T566"/>
<dbReference type="CDD" id="cd04301">
    <property type="entry name" value="NAT_SF"/>
    <property type="match status" value="1"/>
</dbReference>
<evidence type="ECO:0000313" key="7">
    <source>
        <dbReference type="EMBL" id="QKZ18623.1"/>
    </source>
</evidence>
<dbReference type="GO" id="GO:0016747">
    <property type="term" value="F:acyltransferase activity, transferring groups other than amino-acyl groups"/>
    <property type="evidence" value="ECO:0007669"/>
    <property type="project" value="InterPro"/>
</dbReference>
<dbReference type="SUPFAM" id="SSF55729">
    <property type="entry name" value="Acyl-CoA N-acyltransferases (Nat)"/>
    <property type="match status" value="1"/>
</dbReference>
<dbReference type="Gene3D" id="3.40.630.30">
    <property type="match status" value="1"/>
</dbReference>
<dbReference type="InterPro" id="IPR016181">
    <property type="entry name" value="Acyl_CoA_acyltransferase"/>
</dbReference>
<name>A0A7H8T566_STRCX</name>
<feature type="region of interest" description="Disordered" evidence="4">
    <location>
        <begin position="410"/>
        <end position="439"/>
    </location>
</feature>
<dbReference type="InterPro" id="IPR000524">
    <property type="entry name" value="Tscrpt_reg_HTH_GntR"/>
</dbReference>
<dbReference type="InterPro" id="IPR011663">
    <property type="entry name" value="UTRA"/>
</dbReference>
<dbReference type="SMART" id="SM00345">
    <property type="entry name" value="HTH_GNTR"/>
    <property type="match status" value="1"/>
</dbReference>
<dbReference type="GO" id="GO:0003700">
    <property type="term" value="F:DNA-binding transcription factor activity"/>
    <property type="evidence" value="ECO:0007669"/>
    <property type="project" value="InterPro"/>
</dbReference>
<dbReference type="Proteomes" id="UP000509418">
    <property type="component" value="Chromosome"/>
</dbReference>
<keyword evidence="1" id="KW-0805">Transcription regulation</keyword>
<dbReference type="GO" id="GO:0003677">
    <property type="term" value="F:DNA binding"/>
    <property type="evidence" value="ECO:0007669"/>
    <property type="project" value="UniProtKB-KW"/>
</dbReference>
<evidence type="ECO:0000313" key="8">
    <source>
        <dbReference type="Proteomes" id="UP000509418"/>
    </source>
</evidence>
<dbReference type="PANTHER" id="PTHR44846">
    <property type="entry name" value="MANNOSYL-D-GLYCERATE TRANSPORT/METABOLISM SYSTEM REPRESSOR MNGR-RELATED"/>
    <property type="match status" value="1"/>
</dbReference>
<feature type="domain" description="HTH gntR-type" evidence="5">
    <location>
        <begin position="8"/>
        <end position="76"/>
    </location>
</feature>
<proteinExistence type="predicted"/>
<dbReference type="PANTHER" id="PTHR44846:SF17">
    <property type="entry name" value="GNTR-FAMILY TRANSCRIPTIONAL REGULATOR"/>
    <property type="match status" value="1"/>
</dbReference>
<dbReference type="InterPro" id="IPR000182">
    <property type="entry name" value="GNAT_dom"/>
</dbReference>
<evidence type="ECO:0000256" key="4">
    <source>
        <dbReference type="SAM" id="MobiDB-lite"/>
    </source>
</evidence>
<organism evidence="7 8">
    <name type="scientific">Streptomyces chartreusis</name>
    <dbReference type="NCBI Taxonomy" id="1969"/>
    <lineage>
        <taxon>Bacteria</taxon>
        <taxon>Bacillati</taxon>
        <taxon>Actinomycetota</taxon>
        <taxon>Actinomycetes</taxon>
        <taxon>Kitasatosporales</taxon>
        <taxon>Streptomycetaceae</taxon>
        <taxon>Streptomyces</taxon>
    </lineage>
</organism>
<feature type="compositionally biased region" description="Basic and acidic residues" evidence="4">
    <location>
        <begin position="430"/>
        <end position="439"/>
    </location>
</feature>
<evidence type="ECO:0000256" key="2">
    <source>
        <dbReference type="ARBA" id="ARBA00023125"/>
    </source>
</evidence>
<evidence type="ECO:0000259" key="6">
    <source>
        <dbReference type="PROSITE" id="PS51186"/>
    </source>
</evidence>
<dbReference type="PROSITE" id="PS51186">
    <property type="entry name" value="GNAT"/>
    <property type="match status" value="1"/>
</dbReference>
<reference evidence="7 8" key="1">
    <citation type="submission" date="2020-06" db="EMBL/GenBank/DDBJ databases">
        <title>Genome mining for natural products.</title>
        <authorList>
            <person name="Zhang B."/>
            <person name="Shi J."/>
            <person name="Ge H."/>
        </authorList>
    </citation>
    <scope>NUCLEOTIDE SEQUENCE [LARGE SCALE GENOMIC DNA]</scope>
    <source>
        <strain evidence="7 8">NA02069</strain>
    </source>
</reference>
<dbReference type="EMBL" id="CP056041">
    <property type="protein sequence ID" value="QKZ18623.1"/>
    <property type="molecule type" value="Genomic_DNA"/>
</dbReference>
<sequence>MAVSGRARALYQRIADKLRAQITDGTLGPGDRLPTEAEIASEWNTTRSTAVQGLKVLVNEGLIISDRPRGYFVRSRRPMVYRPQSEFQKRPLSPEMDQFLTQMSEDGREASQHIEVKVETPSRHVRERLRLREGELVVVRRRVRFVDGIPYNTNDSHFPLALVQNSEIMNPDDIARGANVVLAELGHEQVRAIDELHVRMPTPEEADRLQLGPGTPVAVHLCTGYTEDGRPVRTVVNVLPGDRHVITYERSRRQLESTPTVRPAITADLRTVIDLWEHAATWLNERGIDQWQYPPREDRIKANIEAGECWIVEADGAPVATITIDEHADPDFWTPTEASEPALYVHRMVVRRDVAGLDLGSAMLDWAGQEAMQQGKQLLRLDAWRTNEGLQRYYADRGFTHVRTVEAADRSSGTLFQRPASYSRGTGPKLESRQSDSTH</sequence>
<gene>
    <name evidence="7" type="ORF">HUT05_15350</name>
</gene>
<dbReference type="InterPro" id="IPR028978">
    <property type="entry name" value="Chorismate_lyase_/UTRA_dom_sf"/>
</dbReference>
<dbReference type="PRINTS" id="PR00035">
    <property type="entry name" value="HTHGNTR"/>
</dbReference>
<dbReference type="Gene3D" id="1.10.10.10">
    <property type="entry name" value="Winged helix-like DNA-binding domain superfamily/Winged helix DNA-binding domain"/>
    <property type="match status" value="1"/>
</dbReference>
<feature type="domain" description="N-acetyltransferase" evidence="6">
    <location>
        <begin position="259"/>
        <end position="421"/>
    </location>
</feature>
<evidence type="ECO:0000256" key="3">
    <source>
        <dbReference type="ARBA" id="ARBA00023163"/>
    </source>
</evidence>
<dbReference type="PROSITE" id="PS50949">
    <property type="entry name" value="HTH_GNTR"/>
    <property type="match status" value="1"/>
</dbReference>
<dbReference type="InterPro" id="IPR036388">
    <property type="entry name" value="WH-like_DNA-bd_sf"/>
</dbReference>
<evidence type="ECO:0000256" key="1">
    <source>
        <dbReference type="ARBA" id="ARBA00023015"/>
    </source>
</evidence>
<dbReference type="GO" id="GO:0045892">
    <property type="term" value="P:negative regulation of DNA-templated transcription"/>
    <property type="evidence" value="ECO:0007669"/>
    <property type="project" value="TreeGrafter"/>
</dbReference>
<keyword evidence="3" id="KW-0804">Transcription</keyword>
<evidence type="ECO:0000259" key="5">
    <source>
        <dbReference type="PROSITE" id="PS50949"/>
    </source>
</evidence>
<protein>
    <submittedName>
        <fullName evidence="7">GNAT family N-acetyltransferase</fullName>
    </submittedName>
</protein>
<keyword evidence="2" id="KW-0238">DNA-binding</keyword>
<dbReference type="SMART" id="SM00866">
    <property type="entry name" value="UTRA"/>
    <property type="match status" value="1"/>
</dbReference>
<dbReference type="Pfam" id="PF00392">
    <property type="entry name" value="GntR"/>
    <property type="match status" value="1"/>
</dbReference>
<keyword evidence="7" id="KW-0808">Transferase</keyword>
<accession>A0A7H8T566</accession>
<dbReference type="CDD" id="cd07377">
    <property type="entry name" value="WHTH_GntR"/>
    <property type="match status" value="1"/>
</dbReference>
<dbReference type="InterPro" id="IPR050679">
    <property type="entry name" value="Bact_HTH_transcr_reg"/>
</dbReference>
<dbReference type="InterPro" id="IPR036390">
    <property type="entry name" value="WH_DNA-bd_sf"/>
</dbReference>
<dbReference type="Pfam" id="PF07702">
    <property type="entry name" value="UTRA"/>
    <property type="match status" value="1"/>
</dbReference>
<dbReference type="SUPFAM" id="SSF64288">
    <property type="entry name" value="Chorismate lyase-like"/>
    <property type="match status" value="1"/>
</dbReference>
<dbReference type="Gene3D" id="3.40.1410.10">
    <property type="entry name" value="Chorismate lyase-like"/>
    <property type="match status" value="1"/>
</dbReference>